<dbReference type="Proteomes" id="UP000828390">
    <property type="component" value="Unassembled WGS sequence"/>
</dbReference>
<evidence type="ECO:0000259" key="3">
    <source>
        <dbReference type="PROSITE" id="PS50923"/>
    </source>
</evidence>
<dbReference type="EMBL" id="JAIWYP010000010">
    <property type="protein sequence ID" value="KAH3748208.1"/>
    <property type="molecule type" value="Genomic_DNA"/>
</dbReference>
<evidence type="ECO:0000256" key="1">
    <source>
        <dbReference type="ARBA" id="ARBA00023157"/>
    </source>
</evidence>
<feature type="domain" description="Sushi" evidence="3">
    <location>
        <begin position="9"/>
        <end position="65"/>
    </location>
</feature>
<dbReference type="Gene3D" id="2.10.70.10">
    <property type="entry name" value="Complement Module, domain 1"/>
    <property type="match status" value="1"/>
</dbReference>
<reference evidence="4" key="2">
    <citation type="submission" date="2020-11" db="EMBL/GenBank/DDBJ databases">
        <authorList>
            <person name="McCartney M.A."/>
            <person name="Auch B."/>
            <person name="Kono T."/>
            <person name="Mallez S."/>
            <person name="Becker A."/>
            <person name="Gohl D.M."/>
            <person name="Silverstein K.A.T."/>
            <person name="Koren S."/>
            <person name="Bechman K.B."/>
            <person name="Herman A."/>
            <person name="Abrahante J.E."/>
            <person name="Garbe J."/>
        </authorList>
    </citation>
    <scope>NUCLEOTIDE SEQUENCE</scope>
    <source>
        <strain evidence="4">Duluth1</strain>
        <tissue evidence="4">Whole animal</tissue>
    </source>
</reference>
<dbReference type="SUPFAM" id="SSF57535">
    <property type="entry name" value="Complement control module/SCR domain"/>
    <property type="match status" value="1"/>
</dbReference>
<dbReference type="PROSITE" id="PS50923">
    <property type="entry name" value="SUSHI"/>
    <property type="match status" value="1"/>
</dbReference>
<keyword evidence="5" id="KW-1185">Reference proteome</keyword>
<dbReference type="InterPro" id="IPR000436">
    <property type="entry name" value="Sushi_SCR_CCP_dom"/>
</dbReference>
<name>A0A9D4I5L3_DREPO</name>
<protein>
    <recommendedName>
        <fullName evidence="3">Sushi domain-containing protein</fullName>
    </recommendedName>
</protein>
<accession>A0A9D4I5L3</accession>
<proteinExistence type="predicted"/>
<dbReference type="CDD" id="cd00033">
    <property type="entry name" value="CCP"/>
    <property type="match status" value="1"/>
</dbReference>
<gene>
    <name evidence="4" type="ORF">DPMN_182646</name>
</gene>
<keyword evidence="2" id="KW-0768">Sushi</keyword>
<organism evidence="4 5">
    <name type="scientific">Dreissena polymorpha</name>
    <name type="common">Zebra mussel</name>
    <name type="synonym">Mytilus polymorpha</name>
    <dbReference type="NCBI Taxonomy" id="45954"/>
    <lineage>
        <taxon>Eukaryota</taxon>
        <taxon>Metazoa</taxon>
        <taxon>Spiralia</taxon>
        <taxon>Lophotrochozoa</taxon>
        <taxon>Mollusca</taxon>
        <taxon>Bivalvia</taxon>
        <taxon>Autobranchia</taxon>
        <taxon>Heteroconchia</taxon>
        <taxon>Euheterodonta</taxon>
        <taxon>Imparidentia</taxon>
        <taxon>Neoheterodontei</taxon>
        <taxon>Myida</taxon>
        <taxon>Dreissenoidea</taxon>
        <taxon>Dreissenidae</taxon>
        <taxon>Dreissena</taxon>
    </lineage>
</organism>
<comment type="caution">
    <text evidence="4">The sequence shown here is derived from an EMBL/GenBank/DDBJ whole genome shotgun (WGS) entry which is preliminary data.</text>
</comment>
<evidence type="ECO:0000313" key="5">
    <source>
        <dbReference type="Proteomes" id="UP000828390"/>
    </source>
</evidence>
<reference evidence="4" key="1">
    <citation type="journal article" date="2019" name="bioRxiv">
        <title>The Genome of the Zebra Mussel, Dreissena polymorpha: A Resource for Invasive Species Research.</title>
        <authorList>
            <person name="McCartney M.A."/>
            <person name="Auch B."/>
            <person name="Kono T."/>
            <person name="Mallez S."/>
            <person name="Zhang Y."/>
            <person name="Obille A."/>
            <person name="Becker A."/>
            <person name="Abrahante J.E."/>
            <person name="Garbe J."/>
            <person name="Badalamenti J.P."/>
            <person name="Herman A."/>
            <person name="Mangelson H."/>
            <person name="Liachko I."/>
            <person name="Sullivan S."/>
            <person name="Sone E.D."/>
            <person name="Koren S."/>
            <person name="Silverstein K.A.T."/>
            <person name="Beckman K.B."/>
            <person name="Gohl D.M."/>
        </authorList>
    </citation>
    <scope>NUCLEOTIDE SEQUENCE</scope>
    <source>
        <strain evidence="4">Duluth1</strain>
        <tissue evidence="4">Whole animal</tissue>
    </source>
</reference>
<dbReference type="InterPro" id="IPR035976">
    <property type="entry name" value="Sushi/SCR/CCP_sf"/>
</dbReference>
<sequence>MNRMYILDLECPPVKNFKDGVIFGNSFELGSRLMVRCNPGFTEKNGQKTMLCTNGNWNFTPECVTSKSTTTPTTLTLCMLGNLSSAKLSSA</sequence>
<evidence type="ECO:0000313" key="4">
    <source>
        <dbReference type="EMBL" id="KAH3748208.1"/>
    </source>
</evidence>
<keyword evidence="1" id="KW-1015">Disulfide bond</keyword>
<dbReference type="SMART" id="SM00032">
    <property type="entry name" value="CCP"/>
    <property type="match status" value="1"/>
</dbReference>
<comment type="caution">
    <text evidence="2">Lacks conserved residue(s) required for the propagation of feature annotation.</text>
</comment>
<evidence type="ECO:0000256" key="2">
    <source>
        <dbReference type="PROSITE-ProRule" id="PRU00302"/>
    </source>
</evidence>
<dbReference type="Pfam" id="PF00084">
    <property type="entry name" value="Sushi"/>
    <property type="match status" value="1"/>
</dbReference>
<dbReference type="AlphaFoldDB" id="A0A9D4I5L3"/>